<feature type="domain" description="SCP" evidence="3">
    <location>
        <begin position="78"/>
        <end position="194"/>
    </location>
</feature>
<evidence type="ECO:0000256" key="1">
    <source>
        <dbReference type="SAM" id="MobiDB-lite"/>
    </source>
</evidence>
<dbReference type="RefSeq" id="WP_102933544.1">
    <property type="nucleotide sequence ID" value="NZ_LJIW01000001.1"/>
</dbReference>
<dbReference type="PANTHER" id="PTHR31157">
    <property type="entry name" value="SCP DOMAIN-CONTAINING PROTEIN"/>
    <property type="match status" value="1"/>
</dbReference>
<organism evidence="4 5">
    <name type="scientific">Streptomyces malaysiensis</name>
    <dbReference type="NCBI Taxonomy" id="92644"/>
    <lineage>
        <taxon>Bacteria</taxon>
        <taxon>Bacillati</taxon>
        <taxon>Actinomycetota</taxon>
        <taxon>Actinomycetes</taxon>
        <taxon>Kitasatosporales</taxon>
        <taxon>Streptomycetaceae</taxon>
        <taxon>Streptomyces</taxon>
        <taxon>Streptomyces violaceusniger group</taxon>
    </lineage>
</organism>
<feature type="compositionally biased region" description="Basic and acidic residues" evidence="1">
    <location>
        <begin position="109"/>
        <end position="122"/>
    </location>
</feature>
<dbReference type="Pfam" id="PF00188">
    <property type="entry name" value="CAP"/>
    <property type="match status" value="1"/>
</dbReference>
<keyword evidence="5" id="KW-1185">Reference proteome</keyword>
<dbReference type="InterPro" id="IPR035940">
    <property type="entry name" value="CAP_sf"/>
</dbReference>
<dbReference type="SMART" id="SM00198">
    <property type="entry name" value="SCP"/>
    <property type="match status" value="1"/>
</dbReference>
<name>A0A2J7Z421_STRMQ</name>
<dbReference type="PANTHER" id="PTHR31157:SF1">
    <property type="entry name" value="SCP DOMAIN-CONTAINING PROTEIN"/>
    <property type="match status" value="1"/>
</dbReference>
<dbReference type="InterPro" id="IPR014044">
    <property type="entry name" value="CAP_dom"/>
</dbReference>
<reference evidence="4 5" key="1">
    <citation type="submission" date="2015-09" db="EMBL/GenBank/DDBJ databases">
        <title>Genome sequence, genome mining and natural product profiling of a biocontrol bacterium Streptomyces malaysiensis F913.</title>
        <authorList>
            <person name="Xu Y."/>
            <person name="Wei J."/>
            <person name="Xie J."/>
            <person name="Li T."/>
            <person name="Zhou Z."/>
        </authorList>
    </citation>
    <scope>NUCLEOTIDE SEQUENCE [LARGE SCALE GENOMIC DNA]</scope>
    <source>
        <strain evidence="4 5">F913</strain>
    </source>
</reference>
<dbReference type="SUPFAM" id="SSF55797">
    <property type="entry name" value="PR-1-like"/>
    <property type="match status" value="1"/>
</dbReference>
<keyword evidence="2" id="KW-0732">Signal</keyword>
<accession>A0A2J7Z421</accession>
<evidence type="ECO:0000259" key="3">
    <source>
        <dbReference type="SMART" id="SM00198"/>
    </source>
</evidence>
<feature type="region of interest" description="Disordered" evidence="1">
    <location>
        <begin position="109"/>
        <end position="136"/>
    </location>
</feature>
<evidence type="ECO:0000256" key="2">
    <source>
        <dbReference type="SAM" id="SignalP"/>
    </source>
</evidence>
<gene>
    <name evidence="4" type="ORF">SMF913_11033</name>
</gene>
<dbReference type="AlphaFoldDB" id="A0A2J7Z421"/>
<proteinExistence type="predicted"/>
<feature type="compositionally biased region" description="Low complexity" evidence="1">
    <location>
        <begin position="55"/>
        <end position="78"/>
    </location>
</feature>
<evidence type="ECO:0000313" key="5">
    <source>
        <dbReference type="Proteomes" id="UP000236520"/>
    </source>
</evidence>
<evidence type="ECO:0000313" key="4">
    <source>
        <dbReference type="EMBL" id="PNG95008.1"/>
    </source>
</evidence>
<dbReference type="CDD" id="cd05379">
    <property type="entry name" value="CAP_bacterial"/>
    <property type="match status" value="1"/>
</dbReference>
<feature type="chain" id="PRO_5014463697" description="SCP domain-containing protein" evidence="2">
    <location>
        <begin position="33"/>
        <end position="201"/>
    </location>
</feature>
<dbReference type="EMBL" id="LJIW01000001">
    <property type="protein sequence ID" value="PNG95008.1"/>
    <property type="molecule type" value="Genomic_DNA"/>
</dbReference>
<dbReference type="Proteomes" id="UP000236520">
    <property type="component" value="Unassembled WGS sequence"/>
</dbReference>
<sequence>MSKHRSSTTHRRKIAIAALAVAAVGVPSAAMASQSGAPARSHFAHARSHSATPEGSPSATSAGSPSATPAGAPSAAATDQQEVVDLVNSERGKAGCEPLTVNEKLTKAAQDHSEDMAAHGDMSHTGSDGSSPGDRIERAGYSWRAYGENVAYGYDSPKSVMAGWMNSSGHKANILNCDFKEIGVGLAQPGNYWTQDFGTAR</sequence>
<comment type="caution">
    <text evidence="4">The sequence shown here is derived from an EMBL/GenBank/DDBJ whole genome shotgun (WGS) entry which is preliminary data.</text>
</comment>
<feature type="region of interest" description="Disordered" evidence="1">
    <location>
        <begin position="27"/>
        <end position="80"/>
    </location>
</feature>
<protein>
    <recommendedName>
        <fullName evidence="3">SCP domain-containing protein</fullName>
    </recommendedName>
</protein>
<feature type="signal peptide" evidence="2">
    <location>
        <begin position="1"/>
        <end position="32"/>
    </location>
</feature>
<dbReference type="Gene3D" id="3.40.33.10">
    <property type="entry name" value="CAP"/>
    <property type="match status" value="1"/>
</dbReference>